<dbReference type="EMBL" id="ADLE01000015">
    <property type="protein sequence ID" value="EJZ62955.1"/>
    <property type="molecule type" value="Genomic_DNA"/>
</dbReference>
<evidence type="ECO:0000313" key="2">
    <source>
        <dbReference type="EMBL" id="EJZ62955.1"/>
    </source>
</evidence>
<dbReference type="PATRIC" id="fig|742726.3.peg.2408"/>
<dbReference type="InterPro" id="IPR018711">
    <property type="entry name" value="NAGPA"/>
</dbReference>
<name>K0XGB8_9BACT</name>
<dbReference type="AlphaFoldDB" id="K0XGB8"/>
<evidence type="ECO:0000259" key="1">
    <source>
        <dbReference type="Pfam" id="PF09992"/>
    </source>
</evidence>
<reference evidence="2 3" key="1">
    <citation type="submission" date="2012-08" db="EMBL/GenBank/DDBJ databases">
        <title>The Genome Sequence of Barnesiella intestinihominis YIT 11860.</title>
        <authorList>
            <consortium name="The Broad Institute Genome Sequencing Platform"/>
            <person name="Earl A."/>
            <person name="Ward D."/>
            <person name="Feldgarden M."/>
            <person name="Gevers D."/>
            <person name="Morotomi M."/>
            <person name="Walker B."/>
            <person name="Young S.K."/>
            <person name="Zeng Q."/>
            <person name="Gargeya S."/>
            <person name="Fitzgerald M."/>
            <person name="Haas B."/>
            <person name="Abouelleil A."/>
            <person name="Alvarado L."/>
            <person name="Arachchi H.M."/>
            <person name="Berlin A.M."/>
            <person name="Chapman S.B."/>
            <person name="Goldberg J."/>
            <person name="Griggs A."/>
            <person name="Gujja S."/>
            <person name="Hansen M."/>
            <person name="Howarth C."/>
            <person name="Imamovic A."/>
            <person name="Larimer J."/>
            <person name="McCowen C."/>
            <person name="Montmayeur A."/>
            <person name="Murphy C."/>
            <person name="Neiman D."/>
            <person name="Pearson M."/>
            <person name="Priest M."/>
            <person name="Roberts A."/>
            <person name="Saif S."/>
            <person name="Shea T."/>
            <person name="Sisk P."/>
            <person name="Sykes S."/>
            <person name="Wortman J."/>
            <person name="Nusbaum C."/>
            <person name="Birren B."/>
        </authorList>
    </citation>
    <scope>NUCLEOTIDE SEQUENCE [LARGE SCALE GENOMIC DNA]</scope>
    <source>
        <strain evidence="2 3">YIT 11860</strain>
    </source>
</reference>
<protein>
    <recommendedName>
        <fullName evidence="1">Phosphodiester glycosidase domain-containing protein</fullName>
    </recommendedName>
</protein>
<accession>K0XGB8</accession>
<dbReference type="STRING" id="742726.HMPREF9448_02309"/>
<proteinExistence type="predicted"/>
<dbReference type="eggNOG" id="COG4632">
    <property type="taxonomic scope" value="Bacteria"/>
</dbReference>
<dbReference type="PANTHER" id="PTHR40446:SF2">
    <property type="entry name" value="N-ACETYLGLUCOSAMINE-1-PHOSPHODIESTER ALPHA-N-ACETYLGLUCOSAMINIDASE"/>
    <property type="match status" value="1"/>
</dbReference>
<dbReference type="HOGENOM" id="CLU_070518_0_0_10"/>
<sequence length="319" mass="35773">MFFFESFYYFYSLKTKLFYNEMKHIRLIFSAILLSLVVPCGYAQTLQDSLAIAHAQWHTDTLQHGAVCMYTNIHVFDSPQQISIIKYDPKKYKTQIVQAPQMTMTSHLAKENQAEAAINGSYFNVKTGAPTTFIRLDGIVRGETTRAEAFRTDGAISTDKNKIKIHTFDSITSKKLGKKYKNILAAGPLLLKNGVRQMAPTFPENTGKATKGNAHSSDVPQGFFKRHPRAFIGITPDNQIMMVVVDGRFKKHSVGMSIDELSYLAKQLGMRDALNLDGGGSSTLWNNKTGIVNHPYDNKKFDHEGEREVSNAILVIPNK</sequence>
<dbReference type="Pfam" id="PF09992">
    <property type="entry name" value="NAGPA"/>
    <property type="match status" value="1"/>
</dbReference>
<evidence type="ECO:0000313" key="3">
    <source>
        <dbReference type="Proteomes" id="UP000006044"/>
    </source>
</evidence>
<organism evidence="2 3">
    <name type="scientific">Barnesiella intestinihominis YIT 11860</name>
    <dbReference type="NCBI Taxonomy" id="742726"/>
    <lineage>
        <taxon>Bacteria</taxon>
        <taxon>Pseudomonadati</taxon>
        <taxon>Bacteroidota</taxon>
        <taxon>Bacteroidia</taxon>
        <taxon>Bacteroidales</taxon>
        <taxon>Barnesiellaceae</taxon>
        <taxon>Barnesiella</taxon>
    </lineage>
</organism>
<comment type="caution">
    <text evidence="2">The sequence shown here is derived from an EMBL/GenBank/DDBJ whole genome shotgun (WGS) entry which is preliminary data.</text>
</comment>
<dbReference type="PANTHER" id="PTHR40446">
    <property type="entry name" value="N-ACETYLGLUCOSAMINE-1-PHOSPHODIESTER ALPHA-N-ACETYLGLUCOSAMINIDASE"/>
    <property type="match status" value="1"/>
</dbReference>
<dbReference type="Proteomes" id="UP000006044">
    <property type="component" value="Unassembled WGS sequence"/>
</dbReference>
<gene>
    <name evidence="2" type="ORF">HMPREF9448_02309</name>
</gene>
<feature type="domain" description="Phosphodiester glycosidase" evidence="1">
    <location>
        <begin position="112"/>
        <end position="315"/>
    </location>
</feature>
<keyword evidence="3" id="KW-1185">Reference proteome</keyword>